<dbReference type="PROSITE" id="PS00455">
    <property type="entry name" value="AMP_BINDING"/>
    <property type="match status" value="1"/>
</dbReference>
<evidence type="ECO:0000259" key="6">
    <source>
        <dbReference type="Pfam" id="PF16177"/>
    </source>
</evidence>
<keyword evidence="4" id="KW-0067">ATP-binding</keyword>
<dbReference type="RefSeq" id="WP_204022080.1">
    <property type="nucleotide sequence ID" value="NZ_BOOW01000008.1"/>
</dbReference>
<dbReference type="SUPFAM" id="SSF56801">
    <property type="entry name" value="Acetyl-CoA synthetase-like"/>
    <property type="match status" value="1"/>
</dbReference>
<evidence type="ECO:0000256" key="3">
    <source>
        <dbReference type="ARBA" id="ARBA00022741"/>
    </source>
</evidence>
<keyword evidence="2" id="KW-0436">Ligase</keyword>
<keyword evidence="8" id="KW-1185">Reference proteome</keyword>
<name>A0A919RCD8_9ACTN</name>
<feature type="domain" description="Acetyl-coenzyme A synthetase N-terminal" evidence="6">
    <location>
        <begin position="35"/>
        <end position="90"/>
    </location>
</feature>
<dbReference type="PANTHER" id="PTHR42921">
    <property type="entry name" value="ACETOACETYL-COA SYNTHETASE"/>
    <property type="match status" value="1"/>
</dbReference>
<protein>
    <submittedName>
        <fullName evidence="7">Acetoacetyl-CoA synthetase</fullName>
    </submittedName>
</protein>
<dbReference type="GO" id="GO:0030729">
    <property type="term" value="F:acetoacetate-CoA ligase activity"/>
    <property type="evidence" value="ECO:0007669"/>
    <property type="project" value="InterPro"/>
</dbReference>
<dbReference type="InterPro" id="IPR020845">
    <property type="entry name" value="AMP-binding_CS"/>
</dbReference>
<dbReference type="PANTHER" id="PTHR42921:SF1">
    <property type="entry name" value="ACETOACETYL-COA SYNTHETASE"/>
    <property type="match status" value="1"/>
</dbReference>
<evidence type="ECO:0000259" key="5">
    <source>
        <dbReference type="Pfam" id="PF00501"/>
    </source>
</evidence>
<dbReference type="EMBL" id="BOOW01000008">
    <property type="protein sequence ID" value="GII91073.1"/>
    <property type="molecule type" value="Genomic_DNA"/>
</dbReference>
<gene>
    <name evidence="7" type="ORF">Ssi02_13040</name>
</gene>
<dbReference type="Pfam" id="PF00501">
    <property type="entry name" value="AMP-binding"/>
    <property type="match status" value="1"/>
</dbReference>
<dbReference type="InterPro" id="IPR045851">
    <property type="entry name" value="AMP-bd_C_sf"/>
</dbReference>
<dbReference type="NCBIfam" id="TIGR01217">
    <property type="entry name" value="ac_ac_CoA_syn"/>
    <property type="match status" value="1"/>
</dbReference>
<dbReference type="Gene3D" id="3.40.50.12780">
    <property type="entry name" value="N-terminal domain of ligase-like"/>
    <property type="match status" value="1"/>
</dbReference>
<accession>A0A919RCD8</accession>
<keyword evidence="3" id="KW-0547">Nucleotide-binding</keyword>
<dbReference type="InterPro" id="IPR042099">
    <property type="entry name" value="ANL_N_sf"/>
</dbReference>
<evidence type="ECO:0000256" key="4">
    <source>
        <dbReference type="ARBA" id="ARBA00022840"/>
    </source>
</evidence>
<reference evidence="7" key="1">
    <citation type="submission" date="2021-01" db="EMBL/GenBank/DDBJ databases">
        <title>Whole genome shotgun sequence of Sinosporangium siamense NBRC 109515.</title>
        <authorList>
            <person name="Komaki H."/>
            <person name="Tamura T."/>
        </authorList>
    </citation>
    <scope>NUCLEOTIDE SEQUENCE</scope>
    <source>
        <strain evidence="7">NBRC 109515</strain>
    </source>
</reference>
<comment type="caution">
    <text evidence="7">The sequence shown here is derived from an EMBL/GenBank/DDBJ whole genome shotgun (WGS) entry which is preliminary data.</text>
</comment>
<dbReference type="Gene3D" id="3.30.300.30">
    <property type="match status" value="1"/>
</dbReference>
<organism evidence="7 8">
    <name type="scientific">Sinosporangium siamense</name>
    <dbReference type="NCBI Taxonomy" id="1367973"/>
    <lineage>
        <taxon>Bacteria</taxon>
        <taxon>Bacillati</taxon>
        <taxon>Actinomycetota</taxon>
        <taxon>Actinomycetes</taxon>
        <taxon>Streptosporangiales</taxon>
        <taxon>Streptosporangiaceae</taxon>
        <taxon>Sinosporangium</taxon>
    </lineage>
</organism>
<evidence type="ECO:0000313" key="7">
    <source>
        <dbReference type="EMBL" id="GII91073.1"/>
    </source>
</evidence>
<dbReference type="AlphaFoldDB" id="A0A919RCD8"/>
<dbReference type="NCBIfam" id="NF002937">
    <property type="entry name" value="PRK03584.1"/>
    <property type="match status" value="1"/>
</dbReference>
<proteinExistence type="inferred from homology"/>
<feature type="domain" description="AMP-dependent synthetase/ligase" evidence="5">
    <location>
        <begin position="92"/>
        <end position="450"/>
    </location>
</feature>
<dbReference type="InterPro" id="IPR032387">
    <property type="entry name" value="ACAS_N"/>
</dbReference>
<dbReference type="InterPro" id="IPR000873">
    <property type="entry name" value="AMP-dep_synth/lig_dom"/>
</dbReference>
<evidence type="ECO:0000256" key="1">
    <source>
        <dbReference type="ARBA" id="ARBA00006432"/>
    </source>
</evidence>
<evidence type="ECO:0000313" key="8">
    <source>
        <dbReference type="Proteomes" id="UP000606172"/>
    </source>
</evidence>
<dbReference type="GO" id="GO:0006629">
    <property type="term" value="P:lipid metabolic process"/>
    <property type="evidence" value="ECO:0007669"/>
    <property type="project" value="InterPro"/>
</dbReference>
<comment type="similarity">
    <text evidence="1">Belongs to the ATP-dependent AMP-binding enzyme family.</text>
</comment>
<dbReference type="Proteomes" id="UP000606172">
    <property type="component" value="Unassembled WGS sequence"/>
</dbReference>
<sequence length="628" mass="67939">MVEEGALLWDPTPEAVKNAKVTRYAEWLGRPSVTYQDLWQWSVDNPAEFWTSIWDYFEVIGDRADGPVVTGVMPGVQWFAGSTLNYAANALRRAETEPDRVAVVFRDETGARRTVSLGELAGEVARVRAGLVRLGVGVGDRVAGYLPNVPEALIAFLATASLGAVWSSCSPDFGASSVIDRFTQIEPKVLFAVQGYSYGGRWFDRSSVVADIAGALPSLAATVIVGSPGWEELRSVSAPLVHEAVPFGHPLWVLYSSGTTGLPKPIVHGHGGIVLEHLKALSFHQDLGEDDVFFWYSTTGWMMWNYLVGGLLVGSAVVLYDGSAAHPDMSALWRVVAEEGVTYFGTGAPYLTSSMKKGLRPTGLSALRGIGSTGSPLPPEGFAWVYEIAPDVHLGSFSGGTDVCTGFVGGVPLLPVRAGVIPCRCLGAAVESYGAAGEPVTDEVGELVITVPMPSMPVMFWNDPGGERYRESYFADYPGVWRHGDWIKILPDGGCVIYGRSDSTLNRGGVRMGTSEFYRVVEQLPEIADSLVIDTGQLGQEGRLLLYVVTAEGHSLTDELVMRLRRTLRTELSPRHVPDQIREVPGIPRTLSGKKLEVPVRKILLGIPPERAANLDAMANPEVLRHFS</sequence>
<dbReference type="InterPro" id="IPR005914">
    <property type="entry name" value="Acac_CoA_synth"/>
</dbReference>
<dbReference type="Pfam" id="PF16177">
    <property type="entry name" value="ACAS_N"/>
    <property type="match status" value="1"/>
</dbReference>
<dbReference type="GO" id="GO:0005524">
    <property type="term" value="F:ATP binding"/>
    <property type="evidence" value="ECO:0007669"/>
    <property type="project" value="UniProtKB-KW"/>
</dbReference>
<evidence type="ECO:0000256" key="2">
    <source>
        <dbReference type="ARBA" id="ARBA00022598"/>
    </source>
</evidence>